<dbReference type="InterPro" id="IPR036618">
    <property type="entry name" value="PtsI_HPr-bd_sf"/>
</dbReference>
<dbReference type="NCBIfam" id="TIGR01417">
    <property type="entry name" value="PTS_I_fam"/>
    <property type="match status" value="1"/>
</dbReference>
<dbReference type="RefSeq" id="WP_070079393.1">
    <property type="nucleotide sequence ID" value="NZ_CP017415.1"/>
</dbReference>
<evidence type="ECO:0000256" key="3">
    <source>
        <dbReference type="ARBA" id="ARBA00002728"/>
    </source>
</evidence>
<dbReference type="Gene3D" id="3.20.20.60">
    <property type="entry name" value="Phosphoenolpyruvate-binding domains"/>
    <property type="match status" value="1"/>
</dbReference>
<comment type="cofactor">
    <cofactor evidence="2 17 20">
        <name>Mg(2+)</name>
        <dbReference type="ChEBI" id="CHEBI:18420"/>
    </cofactor>
</comment>
<dbReference type="SUPFAM" id="SSF51621">
    <property type="entry name" value="Phosphoenolpyruvate/pyruvate domain"/>
    <property type="match status" value="1"/>
</dbReference>
<dbReference type="SUPFAM" id="SSF52009">
    <property type="entry name" value="Phosphohistidine domain"/>
    <property type="match status" value="1"/>
</dbReference>
<comment type="catalytic activity">
    <reaction evidence="1 17">
        <text>L-histidyl-[protein] + phosphoenolpyruvate = N(pros)-phospho-L-histidyl-[protein] + pyruvate</text>
        <dbReference type="Rhea" id="RHEA:23880"/>
        <dbReference type="Rhea" id="RHEA-COMP:9745"/>
        <dbReference type="Rhea" id="RHEA-COMP:9746"/>
        <dbReference type="ChEBI" id="CHEBI:15361"/>
        <dbReference type="ChEBI" id="CHEBI:29979"/>
        <dbReference type="ChEBI" id="CHEBI:58702"/>
        <dbReference type="ChEBI" id="CHEBI:64837"/>
        <dbReference type="EC" id="2.7.3.9"/>
    </reaction>
</comment>
<dbReference type="GO" id="GO:0008965">
    <property type="term" value="F:phosphoenolpyruvate-protein phosphotransferase activity"/>
    <property type="evidence" value="ECO:0007669"/>
    <property type="project" value="UniProtKB-EC"/>
</dbReference>
<comment type="function">
    <text evidence="3 17">General (non sugar-specific) component of the phosphoenolpyruvate-dependent sugar phosphotransferase system (sugar PTS). This major carbohydrate active-transport system catalyzes the phosphorylation of incoming sugar substrates concomitantly with their translocation across the cell membrane. Enzyme I transfers the phosphoryl group from phosphoenolpyruvate (PEP) to the phosphoryl carrier protein (HPr).</text>
</comment>
<feature type="domain" description="Phosphotransferase system enzyme I N-terminal" evidence="23">
    <location>
        <begin position="6"/>
        <end position="129"/>
    </location>
</feature>
<dbReference type="PANTHER" id="PTHR46244:SF3">
    <property type="entry name" value="PHOSPHOENOLPYRUVATE-PROTEIN PHOSPHOTRANSFERASE"/>
    <property type="match status" value="1"/>
</dbReference>
<dbReference type="InterPro" id="IPR008279">
    <property type="entry name" value="PEP-util_enz_mobile_dom"/>
</dbReference>
<dbReference type="InterPro" id="IPR050499">
    <property type="entry name" value="PEP-utilizing_PTS_enzyme"/>
</dbReference>
<evidence type="ECO:0000256" key="9">
    <source>
        <dbReference type="ARBA" id="ARBA00022490"/>
    </source>
</evidence>
<keyword evidence="24" id="KW-0670">Pyruvate</keyword>
<feature type="binding site" evidence="19">
    <location>
        <position position="469"/>
    </location>
    <ligand>
        <name>phosphoenolpyruvate</name>
        <dbReference type="ChEBI" id="CHEBI:58702"/>
    </ligand>
</feature>
<dbReference type="GO" id="GO:0005737">
    <property type="term" value="C:cytoplasm"/>
    <property type="evidence" value="ECO:0007669"/>
    <property type="project" value="UniProtKB-SubCell"/>
</dbReference>
<keyword evidence="11 17" id="KW-0808">Transferase</keyword>
<feature type="binding site" evidence="19">
    <location>
        <position position="298"/>
    </location>
    <ligand>
        <name>phosphoenolpyruvate</name>
        <dbReference type="ChEBI" id="CHEBI:58702"/>
    </ligand>
</feature>
<dbReference type="InterPro" id="IPR000121">
    <property type="entry name" value="PEP_util_C"/>
</dbReference>
<comment type="subcellular location">
    <subcellularLocation>
        <location evidence="4 17">Cytoplasm</location>
    </subcellularLocation>
</comment>
<dbReference type="GO" id="GO:0046872">
    <property type="term" value="F:metal ion binding"/>
    <property type="evidence" value="ECO:0007669"/>
    <property type="project" value="UniProtKB-KW"/>
</dbReference>
<keyword evidence="15 17" id="KW-0460">Magnesium</keyword>
<dbReference type="Proteomes" id="UP000095401">
    <property type="component" value="Chromosome"/>
</dbReference>
<dbReference type="EC" id="2.7.3.9" evidence="6 17"/>
<organism evidence="24 25">
    <name type="scientific">Acidihalobacter yilgarnensis</name>
    <dbReference type="NCBI Taxonomy" id="2819280"/>
    <lineage>
        <taxon>Bacteria</taxon>
        <taxon>Pseudomonadati</taxon>
        <taxon>Pseudomonadota</taxon>
        <taxon>Gammaproteobacteria</taxon>
        <taxon>Chromatiales</taxon>
        <taxon>Ectothiorhodospiraceae</taxon>
        <taxon>Acidihalobacter</taxon>
    </lineage>
</organism>
<keyword evidence="9 17" id="KW-0963">Cytoplasm</keyword>
<dbReference type="PIRSF" id="PIRSF000732">
    <property type="entry name" value="PTS_enzyme_I"/>
    <property type="match status" value="1"/>
</dbReference>
<evidence type="ECO:0000256" key="4">
    <source>
        <dbReference type="ARBA" id="ARBA00004496"/>
    </source>
</evidence>
<keyword evidence="8 17" id="KW-0813">Transport</keyword>
<dbReference type="GO" id="GO:0016301">
    <property type="term" value="F:kinase activity"/>
    <property type="evidence" value="ECO:0007669"/>
    <property type="project" value="UniProtKB-KW"/>
</dbReference>
<keyword evidence="13 17" id="KW-0479">Metal-binding</keyword>
<feature type="active site" description="Tele-phosphohistidine intermediate" evidence="18">
    <location>
        <position position="191"/>
    </location>
</feature>
<protein>
    <recommendedName>
        <fullName evidence="7 17">Phosphoenolpyruvate-protein phosphotransferase</fullName>
        <ecNumber evidence="6 17">2.7.3.9</ecNumber>
    </recommendedName>
    <alternativeName>
        <fullName evidence="16 17">Phosphotransferase system, enzyme I</fullName>
    </alternativeName>
</protein>
<evidence type="ECO:0000313" key="24">
    <source>
        <dbReference type="EMBL" id="AOU99040.1"/>
    </source>
</evidence>
<dbReference type="PANTHER" id="PTHR46244">
    <property type="entry name" value="PHOSPHOENOLPYRUVATE-PROTEIN PHOSPHOTRANSFERASE"/>
    <property type="match status" value="1"/>
</dbReference>
<keyword evidence="12 17" id="KW-0598">Phosphotransferase system</keyword>
<evidence type="ECO:0000256" key="1">
    <source>
        <dbReference type="ARBA" id="ARBA00000683"/>
    </source>
</evidence>
<evidence type="ECO:0000256" key="15">
    <source>
        <dbReference type="ARBA" id="ARBA00022842"/>
    </source>
</evidence>
<dbReference type="InterPro" id="IPR006318">
    <property type="entry name" value="PTS_EI-like"/>
</dbReference>
<dbReference type="Pfam" id="PF05524">
    <property type="entry name" value="PEP-utilisers_N"/>
    <property type="match status" value="1"/>
</dbReference>
<evidence type="ECO:0000256" key="13">
    <source>
        <dbReference type="ARBA" id="ARBA00022723"/>
    </source>
</evidence>
<dbReference type="InterPro" id="IPR023151">
    <property type="entry name" value="PEP_util_CS"/>
</dbReference>
<feature type="domain" description="PEP-utilising enzyme C-terminal" evidence="22">
    <location>
        <begin position="254"/>
        <end position="545"/>
    </location>
</feature>
<feature type="binding site" evidence="19">
    <location>
        <position position="334"/>
    </location>
    <ligand>
        <name>phosphoenolpyruvate</name>
        <dbReference type="ChEBI" id="CHEBI:58702"/>
    </ligand>
</feature>
<comment type="similarity">
    <text evidence="5 17">Belongs to the PEP-utilizing enzyme family.</text>
</comment>
<evidence type="ECO:0000256" key="6">
    <source>
        <dbReference type="ARBA" id="ARBA00012232"/>
    </source>
</evidence>
<feature type="active site" description="Proton donor" evidence="18">
    <location>
        <position position="506"/>
    </location>
</feature>
<dbReference type="InterPro" id="IPR040442">
    <property type="entry name" value="Pyrv_kinase-like_dom_sf"/>
</dbReference>
<gene>
    <name evidence="24" type="ORF">BI364_14775</name>
</gene>
<dbReference type="GO" id="GO:0009401">
    <property type="term" value="P:phosphoenolpyruvate-dependent sugar phosphotransferase system"/>
    <property type="evidence" value="ECO:0007669"/>
    <property type="project" value="UniProtKB-KW"/>
</dbReference>
<sequence length="580" mass="63684">MSLLLNGIGVSRGIAIGRAYRYAQEAPEVTERRLPADALPNEVKRFRHALRRAKAELKAVRARIPAHAPADVGTFIDTHLLMLEDNLLAREPIQHIRRLRCNAEWALKLQHDELVAAFDAMEDPYLRTRRDDVAHVIGRIQRLLAGKETAVMPVTRGDIVVADDLSPADIASLHQARVAGVITEFGGPLSHTAILLRSLELPAVVGTHAALRLLSNGEMLIIDGDAGLVLADGAISLKRHFRERLRNERARRATLAKAIRLPSITRDGAAVTLQANIELDTDLPALRRLGPTGVGLYRTEFLYINRKTPPDEEEQLRAYRRALRALGGETLTIRTYDLGGDKLFDADQRDGPISPNPALGLRAVRLSLREPTLFAPQIRAILRASAHGPVRLMLPMLTDLSELDQCLNLIEEQRALLRRSGRPFDPTLGIGAMIEVPAAALTAESFARRLDFLSIGTNDLIQYTLAIDRTDETVNHLYDPLHPAVLQLIRLTLEGGARAGIPVAMCGEMAGDVRYTRLLLGMGLREFSVPVNRLAEIRHVIRHSDAYTLSAAADALIATAGRSARAELLDGINQDLAVAP</sequence>
<dbReference type="InterPro" id="IPR036637">
    <property type="entry name" value="Phosphohistidine_dom_sf"/>
</dbReference>
<dbReference type="KEGG" id="aprs:BI364_14775"/>
<evidence type="ECO:0000256" key="16">
    <source>
        <dbReference type="ARBA" id="ARBA00033235"/>
    </source>
</evidence>
<reference evidence="25" key="1">
    <citation type="submission" date="2016-09" db="EMBL/GenBank/DDBJ databases">
        <title>Acidihalobacter prosperus F5.</title>
        <authorList>
            <person name="Khaleque H.N."/>
            <person name="Ramsay J.P."/>
            <person name="Kaksonen A.H."/>
            <person name="Boxall N.J."/>
            <person name="Watkin E.L.J."/>
        </authorList>
    </citation>
    <scope>NUCLEOTIDE SEQUENCE [LARGE SCALE GENOMIC DNA]</scope>
    <source>
        <strain evidence="25">F5</strain>
    </source>
</reference>
<evidence type="ECO:0000256" key="2">
    <source>
        <dbReference type="ARBA" id="ARBA00001946"/>
    </source>
</evidence>
<evidence type="ECO:0000256" key="14">
    <source>
        <dbReference type="ARBA" id="ARBA00022777"/>
    </source>
</evidence>
<dbReference type="Pfam" id="PF00391">
    <property type="entry name" value="PEP-utilizers"/>
    <property type="match status" value="1"/>
</dbReference>
<dbReference type="InterPro" id="IPR015813">
    <property type="entry name" value="Pyrv/PenolPyrv_kinase-like_dom"/>
</dbReference>
<dbReference type="Gene3D" id="1.10.274.10">
    <property type="entry name" value="PtsI, HPr-binding domain"/>
    <property type="match status" value="1"/>
</dbReference>
<keyword evidence="14 17" id="KW-0418">Kinase</keyword>
<dbReference type="PRINTS" id="PR01736">
    <property type="entry name" value="PHPHTRNFRASE"/>
</dbReference>
<evidence type="ECO:0000256" key="20">
    <source>
        <dbReference type="PIRSR" id="PIRSR000732-3"/>
    </source>
</evidence>
<accession>A0A1D8IRC8</accession>
<dbReference type="SUPFAM" id="SSF47831">
    <property type="entry name" value="Enzyme I of the PEP:sugar phosphotransferase system HPr-binding (sub)domain"/>
    <property type="match status" value="1"/>
</dbReference>
<dbReference type="PROSITE" id="PS00742">
    <property type="entry name" value="PEP_ENZYMES_2"/>
    <property type="match status" value="1"/>
</dbReference>
<evidence type="ECO:0000259" key="22">
    <source>
        <dbReference type="Pfam" id="PF02896"/>
    </source>
</evidence>
<feature type="domain" description="PEP-utilising enzyme mobile" evidence="21">
    <location>
        <begin position="155"/>
        <end position="227"/>
    </location>
</feature>
<evidence type="ECO:0000259" key="23">
    <source>
        <dbReference type="Pfam" id="PF05524"/>
    </source>
</evidence>
<evidence type="ECO:0000256" key="5">
    <source>
        <dbReference type="ARBA" id="ARBA00007837"/>
    </source>
</evidence>
<dbReference type="EMBL" id="CP017415">
    <property type="protein sequence ID" value="AOU99040.1"/>
    <property type="molecule type" value="Genomic_DNA"/>
</dbReference>
<dbReference type="Gene3D" id="3.50.30.10">
    <property type="entry name" value="Phosphohistidine domain"/>
    <property type="match status" value="1"/>
</dbReference>
<proteinExistence type="inferred from homology"/>
<dbReference type="InterPro" id="IPR024692">
    <property type="entry name" value="PTS_EI"/>
</dbReference>
<evidence type="ECO:0000256" key="10">
    <source>
        <dbReference type="ARBA" id="ARBA00022597"/>
    </source>
</evidence>
<feature type="binding site" evidence="20">
    <location>
        <position position="435"/>
    </location>
    <ligand>
        <name>Mg(2+)</name>
        <dbReference type="ChEBI" id="CHEBI:18420"/>
    </ligand>
</feature>
<name>A0A1D8IRC8_9GAMM</name>
<evidence type="ECO:0000313" key="25">
    <source>
        <dbReference type="Proteomes" id="UP000095401"/>
    </source>
</evidence>
<evidence type="ECO:0000256" key="12">
    <source>
        <dbReference type="ARBA" id="ARBA00022683"/>
    </source>
</evidence>
<evidence type="ECO:0000256" key="18">
    <source>
        <dbReference type="PIRSR" id="PIRSR000732-1"/>
    </source>
</evidence>
<feature type="binding site" evidence="20">
    <location>
        <position position="459"/>
    </location>
    <ligand>
        <name>Mg(2+)</name>
        <dbReference type="ChEBI" id="CHEBI:18420"/>
    </ligand>
</feature>
<keyword evidence="10 17" id="KW-0762">Sugar transport</keyword>
<evidence type="ECO:0000256" key="11">
    <source>
        <dbReference type="ARBA" id="ARBA00022679"/>
    </source>
</evidence>
<feature type="binding site" evidence="19">
    <location>
        <begin position="458"/>
        <end position="459"/>
    </location>
    <ligand>
        <name>phosphoenolpyruvate</name>
        <dbReference type="ChEBI" id="CHEBI:58702"/>
    </ligand>
</feature>
<evidence type="ECO:0000256" key="8">
    <source>
        <dbReference type="ARBA" id="ARBA00022448"/>
    </source>
</evidence>
<dbReference type="AlphaFoldDB" id="A0A1D8IRC8"/>
<evidence type="ECO:0000256" key="19">
    <source>
        <dbReference type="PIRSR" id="PIRSR000732-2"/>
    </source>
</evidence>
<keyword evidence="25" id="KW-1185">Reference proteome</keyword>
<dbReference type="InterPro" id="IPR008731">
    <property type="entry name" value="PTS_EIN"/>
</dbReference>
<dbReference type="Pfam" id="PF02896">
    <property type="entry name" value="PEP-utilizers_C"/>
    <property type="match status" value="1"/>
</dbReference>
<evidence type="ECO:0000256" key="17">
    <source>
        <dbReference type="PIRNR" id="PIRNR000732"/>
    </source>
</evidence>
<evidence type="ECO:0000259" key="21">
    <source>
        <dbReference type="Pfam" id="PF00391"/>
    </source>
</evidence>
<evidence type="ECO:0000256" key="7">
    <source>
        <dbReference type="ARBA" id="ARBA00016544"/>
    </source>
</evidence>